<reference evidence="3 4" key="1">
    <citation type="journal article" date="2019" name="ACS Chem. Biol.">
        <title>Identification and Mobilization of a Cryptic Antibiotic Biosynthesis Gene Locus from a Human-Pathogenic Nocardia Isolate.</title>
        <authorList>
            <person name="Herisse M."/>
            <person name="Ishida K."/>
            <person name="Porter J.L."/>
            <person name="Howden B."/>
            <person name="Hertweck C."/>
            <person name="Stinear T.P."/>
            <person name="Pidot S.J."/>
        </authorList>
    </citation>
    <scope>NUCLEOTIDE SEQUENCE [LARGE SCALE GENOMIC DNA]</scope>
    <source>
        <strain evidence="3 4">AUSMDU00024985</strain>
    </source>
</reference>
<feature type="domain" description="Clp R" evidence="2">
    <location>
        <begin position="2"/>
        <end position="155"/>
    </location>
</feature>
<dbReference type="AlphaFoldDB" id="A0A6G9XQ57"/>
<dbReference type="PANTHER" id="PTHR47016:SF5">
    <property type="entry name" value="CLP DOMAIN SUPERFAMILY PROTEIN"/>
    <property type="match status" value="1"/>
</dbReference>
<evidence type="ECO:0000313" key="4">
    <source>
        <dbReference type="Proteomes" id="UP000501705"/>
    </source>
</evidence>
<gene>
    <name evidence="3" type="ORF">F5X71_12570</name>
</gene>
<dbReference type="Gene3D" id="1.10.1780.10">
    <property type="entry name" value="Clp, N-terminal domain"/>
    <property type="match status" value="2"/>
</dbReference>
<dbReference type="InterPro" id="IPR044217">
    <property type="entry name" value="CLPT1/2"/>
</dbReference>
<feature type="domain" description="Clp R" evidence="2">
    <location>
        <begin position="159"/>
        <end position="228"/>
    </location>
</feature>
<dbReference type="Proteomes" id="UP000501705">
    <property type="component" value="Chromosome"/>
</dbReference>
<dbReference type="EMBL" id="CP046171">
    <property type="protein sequence ID" value="QIS03036.1"/>
    <property type="molecule type" value="Genomic_DNA"/>
</dbReference>
<organism evidence="3 4">
    <name type="scientific">Nocardia brasiliensis</name>
    <dbReference type="NCBI Taxonomy" id="37326"/>
    <lineage>
        <taxon>Bacteria</taxon>
        <taxon>Bacillati</taxon>
        <taxon>Actinomycetota</taxon>
        <taxon>Actinomycetes</taxon>
        <taxon>Mycobacteriales</taxon>
        <taxon>Nocardiaceae</taxon>
        <taxon>Nocardia</taxon>
    </lineage>
</organism>
<dbReference type="PANTHER" id="PTHR47016">
    <property type="entry name" value="ATP-DEPENDENT CLP PROTEASE ATP-BINDING SUBUNIT CLPT1, CHLOROPLASTIC"/>
    <property type="match status" value="1"/>
</dbReference>
<name>A0A6G9XQ57_NOCBR</name>
<evidence type="ECO:0000259" key="2">
    <source>
        <dbReference type="PROSITE" id="PS51903"/>
    </source>
</evidence>
<keyword evidence="1" id="KW-0677">Repeat</keyword>
<sequence length="228" mass="24131">MFEKFSDHARRVVVLSQEAARALHHDHIGAEHMLLAVLELCEREPTLGATQALAQLGIEPKEALSRIALPPGPADLTVSGYIPFTKQARKVLENSLREAQALDDAHIGPSHLLLALTSAADADPGTPVGTAVTELELSHDSLRAALRAGTAARAAAMVTPQFAPQAIKALTVAKAHARRSGSSTVDVGHLLLGLLELDDDVVRPAFDALGVDRARLGDEVLDRLPGRA</sequence>
<evidence type="ECO:0000256" key="1">
    <source>
        <dbReference type="PROSITE-ProRule" id="PRU01251"/>
    </source>
</evidence>
<dbReference type="PROSITE" id="PS51903">
    <property type="entry name" value="CLP_R"/>
    <property type="match status" value="2"/>
</dbReference>
<evidence type="ECO:0000313" key="3">
    <source>
        <dbReference type="EMBL" id="QIS03036.1"/>
    </source>
</evidence>
<dbReference type="SUPFAM" id="SSF81923">
    <property type="entry name" value="Double Clp-N motif"/>
    <property type="match status" value="2"/>
</dbReference>
<dbReference type="RefSeq" id="WP_167462106.1">
    <property type="nucleotide sequence ID" value="NZ_CP046171.1"/>
</dbReference>
<accession>A0A6G9XQ57</accession>
<proteinExistence type="predicted"/>
<protein>
    <recommendedName>
        <fullName evidence="2">Clp R domain-containing protein</fullName>
    </recommendedName>
</protein>
<dbReference type="InterPro" id="IPR036628">
    <property type="entry name" value="Clp_N_dom_sf"/>
</dbReference>
<dbReference type="InterPro" id="IPR004176">
    <property type="entry name" value="Clp_R_N"/>
</dbReference>
<dbReference type="Pfam" id="PF02861">
    <property type="entry name" value="Clp_N"/>
    <property type="match status" value="2"/>
</dbReference>